<evidence type="ECO:0000313" key="1">
    <source>
        <dbReference type="EMBL" id="MRN55251.1"/>
    </source>
</evidence>
<dbReference type="RefSeq" id="WP_154120737.1">
    <property type="nucleotide sequence ID" value="NZ_WJXB01000007.1"/>
</dbReference>
<dbReference type="Proteomes" id="UP000463051">
    <property type="component" value="Unassembled WGS sequence"/>
</dbReference>
<sequence>MTYCLAWRKKNKLFMIADSAISMKSNNDTNVNEFSSFGEFQEKDREYLVYENQNKLIIIDNKYVICYAASDIKHAFEVIQLFKDCISYGIEVIEAINTILNSISYTDVQLLIGYSESDEVKLLLFDLKTIKFGDCFEIGSVAEIEEWTRYSNRWISCNLADGHELVMTIAYLQMKALKHGLLKHGAGGTFSGIELTRSEIKWCPDLNYCLLDSMARPEGIITVINRENILCTSSTYNRSVNMFINMGVSADQESRLLDTARSCMKILEEVESDYLILTNMNQKKVLILYIDKWLHNKVFNLWKRNREKEVDYLLALQPIIYDLLFTSKYGDDDDLTVHCMEANTVKTEYISLIDFEKKHNKHSNVQNPEAYY</sequence>
<gene>
    <name evidence="1" type="ORF">GJB61_19915</name>
</gene>
<dbReference type="AlphaFoldDB" id="A0A7X2L4D2"/>
<name>A0A7X2L4D2_9BACL</name>
<protein>
    <submittedName>
        <fullName evidence="1">Uncharacterized protein</fullName>
    </submittedName>
</protein>
<evidence type="ECO:0000313" key="2">
    <source>
        <dbReference type="Proteomes" id="UP000463051"/>
    </source>
</evidence>
<organism evidence="1 2">
    <name type="scientific">Paenibacillus monticola</name>
    <dbReference type="NCBI Taxonomy" id="2666075"/>
    <lineage>
        <taxon>Bacteria</taxon>
        <taxon>Bacillati</taxon>
        <taxon>Bacillota</taxon>
        <taxon>Bacilli</taxon>
        <taxon>Bacillales</taxon>
        <taxon>Paenibacillaceae</taxon>
        <taxon>Paenibacillus</taxon>
    </lineage>
</organism>
<reference evidence="1 2" key="1">
    <citation type="submission" date="2019-11" db="EMBL/GenBank/DDBJ databases">
        <title>Paenibacillus monticola sp. nov., a novel PGPR strain isolated from mountain sample in China.</title>
        <authorList>
            <person name="Zhao Q."/>
            <person name="Li H.-P."/>
            <person name="Zhang J.-L."/>
        </authorList>
    </citation>
    <scope>NUCLEOTIDE SEQUENCE [LARGE SCALE GENOMIC DNA]</scope>
    <source>
        <strain evidence="1 2">LC-T2</strain>
    </source>
</reference>
<keyword evidence="2" id="KW-1185">Reference proteome</keyword>
<accession>A0A7X2L4D2</accession>
<comment type="caution">
    <text evidence="1">The sequence shown here is derived from an EMBL/GenBank/DDBJ whole genome shotgun (WGS) entry which is preliminary data.</text>
</comment>
<dbReference type="EMBL" id="WJXB01000007">
    <property type="protein sequence ID" value="MRN55251.1"/>
    <property type="molecule type" value="Genomic_DNA"/>
</dbReference>
<proteinExistence type="predicted"/>